<evidence type="ECO:0000256" key="1">
    <source>
        <dbReference type="SAM" id="MobiDB-lite"/>
    </source>
</evidence>
<dbReference type="AlphaFoldDB" id="A0AAV7REW6"/>
<accession>A0AAV7REW6</accession>
<evidence type="ECO:0000313" key="3">
    <source>
        <dbReference type="Proteomes" id="UP001066276"/>
    </source>
</evidence>
<feature type="region of interest" description="Disordered" evidence="1">
    <location>
        <begin position="1"/>
        <end position="59"/>
    </location>
</feature>
<evidence type="ECO:0000313" key="2">
    <source>
        <dbReference type="EMBL" id="KAJ1151349.1"/>
    </source>
</evidence>
<organism evidence="2 3">
    <name type="scientific">Pleurodeles waltl</name>
    <name type="common">Iberian ribbed newt</name>
    <dbReference type="NCBI Taxonomy" id="8319"/>
    <lineage>
        <taxon>Eukaryota</taxon>
        <taxon>Metazoa</taxon>
        <taxon>Chordata</taxon>
        <taxon>Craniata</taxon>
        <taxon>Vertebrata</taxon>
        <taxon>Euteleostomi</taxon>
        <taxon>Amphibia</taxon>
        <taxon>Batrachia</taxon>
        <taxon>Caudata</taxon>
        <taxon>Salamandroidea</taxon>
        <taxon>Salamandridae</taxon>
        <taxon>Pleurodelinae</taxon>
        <taxon>Pleurodeles</taxon>
    </lineage>
</organism>
<feature type="region of interest" description="Disordered" evidence="1">
    <location>
        <begin position="82"/>
        <end position="112"/>
    </location>
</feature>
<protein>
    <submittedName>
        <fullName evidence="2">Uncharacterized protein</fullName>
    </submittedName>
</protein>
<comment type="caution">
    <text evidence="2">The sequence shown here is derived from an EMBL/GenBank/DDBJ whole genome shotgun (WGS) entry which is preliminary data.</text>
</comment>
<name>A0AAV7REW6_PLEWA</name>
<keyword evidence="3" id="KW-1185">Reference proteome</keyword>
<dbReference type="Proteomes" id="UP001066276">
    <property type="component" value="Chromosome 5"/>
</dbReference>
<feature type="compositionally biased region" description="Polar residues" evidence="1">
    <location>
        <begin position="48"/>
        <end position="59"/>
    </location>
</feature>
<dbReference type="EMBL" id="JANPWB010000009">
    <property type="protein sequence ID" value="KAJ1151349.1"/>
    <property type="molecule type" value="Genomic_DNA"/>
</dbReference>
<gene>
    <name evidence="2" type="ORF">NDU88_004131</name>
</gene>
<reference evidence="2" key="1">
    <citation type="journal article" date="2022" name="bioRxiv">
        <title>Sequencing and chromosome-scale assembly of the giantPleurodeles waltlgenome.</title>
        <authorList>
            <person name="Brown T."/>
            <person name="Elewa A."/>
            <person name="Iarovenko S."/>
            <person name="Subramanian E."/>
            <person name="Araus A.J."/>
            <person name="Petzold A."/>
            <person name="Susuki M."/>
            <person name="Suzuki K.-i.T."/>
            <person name="Hayashi T."/>
            <person name="Toyoda A."/>
            <person name="Oliveira C."/>
            <person name="Osipova E."/>
            <person name="Leigh N.D."/>
            <person name="Simon A."/>
            <person name="Yun M.H."/>
        </authorList>
    </citation>
    <scope>NUCLEOTIDE SEQUENCE</scope>
    <source>
        <strain evidence="2">20211129_DDA</strain>
        <tissue evidence="2">Liver</tissue>
    </source>
</reference>
<proteinExistence type="predicted"/>
<sequence length="128" mass="13839">MSGGTTAFFTDPKEAEQHGGDLPGALANCTMGARDLWARRRRKKRGGTQSRPSFCISPTSSHNLEKIITDCWKALQAAASLGPPPIGKDDKKGPHMFSTEEDSRHSDDSCADLQPLTMVTPQTADILI</sequence>